<accession>A0A1M5AIM5</accession>
<reference evidence="2 3" key="1">
    <citation type="submission" date="2016-11" db="EMBL/GenBank/DDBJ databases">
        <authorList>
            <person name="Jaros S."/>
            <person name="Januszkiewicz K."/>
            <person name="Wedrychowicz H."/>
        </authorList>
    </citation>
    <scope>NUCLEOTIDE SEQUENCE [LARGE SCALE GENOMIC DNA]</scope>
    <source>
        <strain evidence="2 3">DSM 44523</strain>
    </source>
</reference>
<dbReference type="GO" id="GO:0005886">
    <property type="term" value="C:plasma membrane"/>
    <property type="evidence" value="ECO:0007669"/>
    <property type="project" value="TreeGrafter"/>
</dbReference>
<keyword evidence="3" id="KW-1185">Reference proteome</keyword>
<feature type="domain" description="DUF218" evidence="1">
    <location>
        <begin position="49"/>
        <end position="164"/>
    </location>
</feature>
<sequence length="220" mass="23965">MRDRWRVWLLRAAVGAGVLSILLAVPAAWVRLSASPHLRDVDSVPDAPVALVLGAGLFGGEPSPFLAGRLDVAAELYARGKVRAVLVSGDNSRSDYDEPTAMRRYLARHGVPERAVVADYAGFDTWDSCVRAKKIFGVDRAIVVTQQFHLPRAVTLCREAGVDTDGVGHDSSVISRTTTAYGEFREFVASSKAFWDGVLVNRDPRFLGPRESTLDTALQK</sequence>
<dbReference type="Pfam" id="PF02698">
    <property type="entry name" value="DUF218"/>
    <property type="match status" value="1"/>
</dbReference>
<dbReference type="InterPro" id="IPR051599">
    <property type="entry name" value="Cell_Envelope_Assoc"/>
</dbReference>
<evidence type="ECO:0000313" key="2">
    <source>
        <dbReference type="EMBL" id="SHF30128.1"/>
    </source>
</evidence>
<dbReference type="STRING" id="2017.SAMN05444320_103136"/>
<evidence type="ECO:0000259" key="1">
    <source>
        <dbReference type="Pfam" id="PF02698"/>
    </source>
</evidence>
<organism evidence="2 3">
    <name type="scientific">Streptoalloteichus hindustanus</name>
    <dbReference type="NCBI Taxonomy" id="2017"/>
    <lineage>
        <taxon>Bacteria</taxon>
        <taxon>Bacillati</taxon>
        <taxon>Actinomycetota</taxon>
        <taxon>Actinomycetes</taxon>
        <taxon>Pseudonocardiales</taxon>
        <taxon>Pseudonocardiaceae</taxon>
        <taxon>Streptoalloteichus</taxon>
    </lineage>
</organism>
<dbReference type="PANTHER" id="PTHR30336">
    <property type="entry name" value="INNER MEMBRANE PROTEIN, PROBABLE PERMEASE"/>
    <property type="match status" value="1"/>
</dbReference>
<dbReference type="EMBL" id="FQVN01000003">
    <property type="protein sequence ID" value="SHF30128.1"/>
    <property type="molecule type" value="Genomic_DNA"/>
</dbReference>
<name>A0A1M5AIM5_STRHI</name>
<dbReference type="AlphaFoldDB" id="A0A1M5AIM5"/>
<dbReference type="CDD" id="cd06259">
    <property type="entry name" value="YdcF-like"/>
    <property type="match status" value="1"/>
</dbReference>
<dbReference type="InterPro" id="IPR003848">
    <property type="entry name" value="DUF218"/>
</dbReference>
<protein>
    <submittedName>
        <fullName evidence="2">Protein SanA, affects membrane permeability for vancomycin</fullName>
    </submittedName>
</protein>
<dbReference type="PANTHER" id="PTHR30336:SF6">
    <property type="entry name" value="INTEGRAL MEMBRANE PROTEIN"/>
    <property type="match status" value="1"/>
</dbReference>
<gene>
    <name evidence="2" type="ORF">SAMN05444320_103136</name>
</gene>
<dbReference type="Proteomes" id="UP000184501">
    <property type="component" value="Unassembled WGS sequence"/>
</dbReference>
<proteinExistence type="predicted"/>
<dbReference type="RefSeq" id="WP_073481298.1">
    <property type="nucleotide sequence ID" value="NZ_FQVN01000003.1"/>
</dbReference>
<evidence type="ECO:0000313" key="3">
    <source>
        <dbReference type="Proteomes" id="UP000184501"/>
    </source>
</evidence>
<dbReference type="OrthoDB" id="9782395at2"/>